<evidence type="ECO:0000256" key="6">
    <source>
        <dbReference type="ARBA" id="ARBA00022692"/>
    </source>
</evidence>
<dbReference type="InterPro" id="IPR036097">
    <property type="entry name" value="HisK_dim/P_sf"/>
</dbReference>
<dbReference type="SUPFAM" id="SSF47384">
    <property type="entry name" value="Homodimeric domain of signal transducing histidine kinase"/>
    <property type="match status" value="1"/>
</dbReference>
<dbReference type="PROSITE" id="PS50109">
    <property type="entry name" value="HIS_KIN"/>
    <property type="match status" value="1"/>
</dbReference>
<accession>A0ABT7B6J8</accession>
<dbReference type="EMBL" id="JAQOSO010000068">
    <property type="protein sequence ID" value="MDJ1174798.1"/>
    <property type="molecule type" value="Genomic_DNA"/>
</dbReference>
<dbReference type="InterPro" id="IPR004358">
    <property type="entry name" value="Sig_transdc_His_kin-like_C"/>
</dbReference>
<feature type="transmembrane region" description="Helical" evidence="12">
    <location>
        <begin position="6"/>
        <end position="27"/>
    </location>
</feature>
<evidence type="ECO:0000256" key="5">
    <source>
        <dbReference type="ARBA" id="ARBA00022553"/>
    </source>
</evidence>
<evidence type="ECO:0000259" key="13">
    <source>
        <dbReference type="PROSITE" id="PS50109"/>
    </source>
</evidence>
<evidence type="ECO:0000256" key="12">
    <source>
        <dbReference type="SAM" id="Phobius"/>
    </source>
</evidence>
<evidence type="ECO:0000256" key="10">
    <source>
        <dbReference type="ARBA" id="ARBA00023136"/>
    </source>
</evidence>
<keyword evidence="14" id="KW-0547">Nucleotide-binding</keyword>
<dbReference type="SMART" id="SM00387">
    <property type="entry name" value="HATPase_c"/>
    <property type="match status" value="1"/>
</dbReference>
<dbReference type="InterPro" id="IPR036890">
    <property type="entry name" value="HATPase_C_sf"/>
</dbReference>
<evidence type="ECO:0000313" key="15">
    <source>
        <dbReference type="Proteomes" id="UP001235849"/>
    </source>
</evidence>
<keyword evidence="9" id="KW-0902">Two-component regulatory system</keyword>
<evidence type="ECO:0000256" key="3">
    <source>
        <dbReference type="ARBA" id="ARBA00012438"/>
    </source>
</evidence>
<dbReference type="Pfam" id="PF02743">
    <property type="entry name" value="dCache_1"/>
    <property type="match status" value="1"/>
</dbReference>
<keyword evidence="14" id="KW-0067">ATP-binding</keyword>
<keyword evidence="6 12" id="KW-0812">Transmembrane</keyword>
<dbReference type="PANTHER" id="PTHR43065">
    <property type="entry name" value="SENSOR HISTIDINE KINASE"/>
    <property type="match status" value="1"/>
</dbReference>
<dbReference type="PANTHER" id="PTHR43065:SF50">
    <property type="entry name" value="HISTIDINE KINASE"/>
    <property type="match status" value="1"/>
</dbReference>
<dbReference type="InterPro" id="IPR003661">
    <property type="entry name" value="HisK_dim/P_dom"/>
</dbReference>
<evidence type="ECO:0000313" key="14">
    <source>
        <dbReference type="EMBL" id="MDJ1174798.1"/>
    </source>
</evidence>
<dbReference type="Gene3D" id="1.10.287.130">
    <property type="match status" value="1"/>
</dbReference>
<reference evidence="14 15" key="1">
    <citation type="submission" date="2023-01" db="EMBL/GenBank/DDBJ databases">
        <title>Novel diversity within Roseofilum (Cyanobacteria; Desertifilaceae) from marine benthic mats with descriptions of four novel species.</title>
        <authorList>
            <person name="Wang Y."/>
            <person name="Berthold D.E."/>
            <person name="Hu J."/>
            <person name="Lefler F.W."/>
            <person name="Laughinghouse H.D. IV."/>
        </authorList>
    </citation>
    <scope>NUCLEOTIDE SEQUENCE [LARGE SCALE GENOMIC DNA]</scope>
    <source>
        <strain evidence="14 15">BLCC-M114</strain>
    </source>
</reference>
<dbReference type="PRINTS" id="PR00344">
    <property type="entry name" value="BCTRLSENSOR"/>
</dbReference>
<name>A0ABT7B6J8_9CYAN</name>
<feature type="coiled-coil region" evidence="11">
    <location>
        <begin position="310"/>
        <end position="344"/>
    </location>
</feature>
<organism evidence="14 15">
    <name type="scientific">Roseofilum capinflatum BLCC-M114</name>
    <dbReference type="NCBI Taxonomy" id="3022440"/>
    <lineage>
        <taxon>Bacteria</taxon>
        <taxon>Bacillati</taxon>
        <taxon>Cyanobacteriota</taxon>
        <taxon>Cyanophyceae</taxon>
        <taxon>Desertifilales</taxon>
        <taxon>Desertifilaceae</taxon>
        <taxon>Roseofilum</taxon>
        <taxon>Roseofilum capinflatum</taxon>
    </lineage>
</organism>
<dbReference type="Proteomes" id="UP001235849">
    <property type="component" value="Unassembled WGS sequence"/>
</dbReference>
<keyword evidence="4" id="KW-1003">Cell membrane</keyword>
<dbReference type="Pfam" id="PF02518">
    <property type="entry name" value="HATPase_c"/>
    <property type="match status" value="1"/>
</dbReference>
<keyword evidence="11" id="KW-0175">Coiled coil</keyword>
<dbReference type="SMART" id="SM00388">
    <property type="entry name" value="HisKA"/>
    <property type="match status" value="1"/>
</dbReference>
<comment type="catalytic activity">
    <reaction evidence="1">
        <text>ATP + protein L-histidine = ADP + protein N-phospho-L-histidine.</text>
        <dbReference type="EC" id="2.7.13.3"/>
    </reaction>
</comment>
<dbReference type="CDD" id="cd12912">
    <property type="entry name" value="PDC2_MCP_like"/>
    <property type="match status" value="1"/>
</dbReference>
<dbReference type="SUPFAM" id="SSF55874">
    <property type="entry name" value="ATPase domain of HSP90 chaperone/DNA topoisomerase II/histidine kinase"/>
    <property type="match status" value="1"/>
</dbReference>
<comment type="caution">
    <text evidence="14">The sequence shown here is derived from an EMBL/GenBank/DDBJ whole genome shotgun (WGS) entry which is preliminary data.</text>
</comment>
<evidence type="ECO:0000256" key="1">
    <source>
        <dbReference type="ARBA" id="ARBA00000085"/>
    </source>
</evidence>
<dbReference type="CDD" id="cd12914">
    <property type="entry name" value="PDC1_DGC_like"/>
    <property type="match status" value="1"/>
</dbReference>
<evidence type="ECO:0000256" key="4">
    <source>
        <dbReference type="ARBA" id="ARBA00022475"/>
    </source>
</evidence>
<feature type="domain" description="Histidine kinase" evidence="13">
    <location>
        <begin position="353"/>
        <end position="611"/>
    </location>
</feature>
<keyword evidence="10 12" id="KW-0472">Membrane</keyword>
<evidence type="ECO:0000256" key="9">
    <source>
        <dbReference type="ARBA" id="ARBA00023012"/>
    </source>
</evidence>
<dbReference type="InterPro" id="IPR005467">
    <property type="entry name" value="His_kinase_dom"/>
</dbReference>
<protein>
    <recommendedName>
        <fullName evidence="3">histidine kinase</fullName>
        <ecNumber evidence="3">2.7.13.3</ecNumber>
    </recommendedName>
</protein>
<evidence type="ECO:0000256" key="8">
    <source>
        <dbReference type="ARBA" id="ARBA00022989"/>
    </source>
</evidence>
<evidence type="ECO:0000256" key="7">
    <source>
        <dbReference type="ARBA" id="ARBA00022777"/>
    </source>
</evidence>
<dbReference type="InterPro" id="IPR003594">
    <property type="entry name" value="HATPase_dom"/>
</dbReference>
<gene>
    <name evidence="14" type="ORF">PMG25_11905</name>
</gene>
<evidence type="ECO:0000256" key="11">
    <source>
        <dbReference type="SAM" id="Coils"/>
    </source>
</evidence>
<dbReference type="GO" id="GO:0005524">
    <property type="term" value="F:ATP binding"/>
    <property type="evidence" value="ECO:0007669"/>
    <property type="project" value="UniProtKB-KW"/>
</dbReference>
<keyword evidence="5" id="KW-0597">Phosphoprotein</keyword>
<dbReference type="Gene3D" id="3.30.450.20">
    <property type="entry name" value="PAS domain"/>
    <property type="match status" value="2"/>
</dbReference>
<feature type="transmembrane region" description="Helical" evidence="12">
    <location>
        <begin position="281"/>
        <end position="300"/>
    </location>
</feature>
<keyword evidence="7" id="KW-0808">Transferase</keyword>
<keyword evidence="15" id="KW-1185">Reference proteome</keyword>
<proteinExistence type="predicted"/>
<dbReference type="RefSeq" id="WP_283767118.1">
    <property type="nucleotide sequence ID" value="NZ_JAQOSO010000068.1"/>
</dbReference>
<dbReference type="Gene3D" id="3.30.565.10">
    <property type="entry name" value="Histidine kinase-like ATPase, C-terminal domain"/>
    <property type="match status" value="1"/>
</dbReference>
<dbReference type="EC" id="2.7.13.3" evidence="3"/>
<evidence type="ECO:0000256" key="2">
    <source>
        <dbReference type="ARBA" id="ARBA00004651"/>
    </source>
</evidence>
<comment type="subcellular location">
    <subcellularLocation>
        <location evidence="2">Cell membrane</location>
        <topology evidence="2">Multi-pass membrane protein</topology>
    </subcellularLocation>
</comment>
<dbReference type="CDD" id="cd00082">
    <property type="entry name" value="HisKA"/>
    <property type="match status" value="1"/>
</dbReference>
<keyword evidence="8 12" id="KW-1133">Transmembrane helix</keyword>
<sequence>MSTHRLFISAIVTMTIVSSSVLGYYSYQKAYNSLLRKLQENALQDVKDGVQAVDQWIGQRKAEVATIANSPTARTLDLKQIEPYLVQEAQRIEPFNLVAFFEVTGRFYTSQGKTNEAHDRLYFQRAMQGEVNVSDPLISRSTGLLQIVIAAPITPNAPLDPTPKGAIVAPVPLNRLEKVIEALSYGPGSYAFMLDSQGVPIVPRDLEIFGFDLNEPTSLIQSNDPVLSQLAQHMINREQGIDLVNWPNRRHYIAYVPLEEADFSIALVIPRQNIDQVLRPLHILGFMIIGLVLLMLFVVWRAQDWEQHHLRQAKEKSEKTTHELTEALGELQRTQAQLVQTEKMSSLGQLVAGVAHEFNNPVNFIHGNLVYAREYFQDLTDLVKMYQNYMPNPPKEVTDKLEEMDWEFLESDLLKLLDSMGSGTERVRQLVKGLRTFSSLDEDGCKLVNLNEHLDITLTILANRLHLKSDCREIKVIRDYEELPLVECYPGLLNQVFLNLLSNAIDAIDEASQNGKWLDNDLDPPQIELKTRVLESPCIEVMIKDNGTGIPEKIRDRIFDPFFTTKSVGKGTGLGLATSYQIVVNKHKGVLDYDSILNQGSQFYIQLPYIKQTSTELS</sequence>
<keyword evidence="7" id="KW-0418">Kinase</keyword>
<dbReference type="InterPro" id="IPR033479">
    <property type="entry name" value="dCache_1"/>
</dbReference>